<keyword evidence="2 3" id="KW-0040">ANK repeat</keyword>
<evidence type="ECO:0000313" key="5">
    <source>
        <dbReference type="EMBL" id="ODV82334.1"/>
    </source>
</evidence>
<keyword evidence="1" id="KW-0677">Repeat</keyword>
<dbReference type="InterPro" id="IPR002110">
    <property type="entry name" value="Ankyrin_rpt"/>
</dbReference>
<dbReference type="EMBL" id="KV453909">
    <property type="protein sequence ID" value="ODV82334.1"/>
    <property type="molecule type" value="Genomic_DNA"/>
</dbReference>
<proteinExistence type="predicted"/>
<feature type="region of interest" description="Disordered" evidence="4">
    <location>
        <begin position="427"/>
        <end position="539"/>
    </location>
</feature>
<evidence type="ECO:0000313" key="6">
    <source>
        <dbReference type="Proteomes" id="UP000094285"/>
    </source>
</evidence>
<evidence type="ECO:0000256" key="3">
    <source>
        <dbReference type="PROSITE-ProRule" id="PRU00023"/>
    </source>
</evidence>
<feature type="repeat" description="ANK" evidence="3">
    <location>
        <begin position="120"/>
        <end position="152"/>
    </location>
</feature>
<feature type="compositionally biased region" description="Low complexity" evidence="4">
    <location>
        <begin position="377"/>
        <end position="391"/>
    </location>
</feature>
<dbReference type="PANTHER" id="PTHR24123:SF33">
    <property type="entry name" value="PROTEIN HOS4"/>
    <property type="match status" value="1"/>
</dbReference>
<evidence type="ECO:0000256" key="2">
    <source>
        <dbReference type="ARBA" id="ARBA00023043"/>
    </source>
</evidence>
<dbReference type="SUPFAM" id="SSF48403">
    <property type="entry name" value="Ankyrin repeat"/>
    <property type="match status" value="1"/>
</dbReference>
<gene>
    <name evidence="5" type="ORF">CANTADRAFT_88243</name>
</gene>
<dbReference type="PANTHER" id="PTHR24123">
    <property type="entry name" value="ANKYRIN REPEAT-CONTAINING"/>
    <property type="match status" value="1"/>
</dbReference>
<dbReference type="InterPro" id="IPR036770">
    <property type="entry name" value="Ankyrin_rpt-contain_sf"/>
</dbReference>
<dbReference type="SMART" id="SM00248">
    <property type="entry name" value="ANK"/>
    <property type="match status" value="4"/>
</dbReference>
<accession>A0A1E4SS49</accession>
<dbReference type="PROSITE" id="PS50088">
    <property type="entry name" value="ANK_REPEAT"/>
    <property type="match status" value="1"/>
</dbReference>
<sequence>MLDPQQRLRNAIIEGNLPITKRLLARFPELWLNPDPSHDGWTNLHYASFHGHYLICFHLVSFMNQNMGVLSNHYSHLDLLTFDNLLVLHLSLLTQKPQTLHYLLQEFPGKLWLNYAGGRLNQTPAHYSCIYGFKEGIKLLLEFGADWKLQDLDGNTCLHLCLEFGNFDCIQVILKYLMTVAPDRKTCVDQIRKFELTKNNKGWTAIEYASSFDLISKYEVLKHDLLFDAERAEVASVLKTPNQLFSLEHNSSQTSLPGNKVLASPIVPVSQAQKGEEEPTKSDSEISPSGRAHSLSLPSSSTPEIKPTTSASRRRAQTSYSYKPPASINANLNSPRSNVPQTPSNRAPSLKSFTISPSIRSNNYDDNDNFLPPPSPQSTISNSSSLTNSPTNIAVLPQMGRKKSLSFSNAPFHEPTSSIAAKVAFNSSRSSLESPVRRPSLSNRSSSGGGSAKHSSGDISPVLRKTKSSGTLPVNGSHSSLNKSSSTTILEQPPLSIPRTASPTKAGSLTALSRTSLKGASNDNLKRGNISSISFSRVR</sequence>
<dbReference type="AlphaFoldDB" id="A0A1E4SS49"/>
<feature type="region of interest" description="Disordered" evidence="4">
    <location>
        <begin position="270"/>
        <end position="391"/>
    </location>
</feature>
<keyword evidence="6" id="KW-1185">Reference proteome</keyword>
<protein>
    <submittedName>
        <fullName evidence="5">Ankyrin</fullName>
    </submittedName>
</protein>
<dbReference type="Pfam" id="PF12796">
    <property type="entry name" value="Ank_2"/>
    <property type="match status" value="1"/>
</dbReference>
<dbReference type="OrthoDB" id="823504at2759"/>
<feature type="compositionally biased region" description="Polar residues" evidence="4">
    <location>
        <begin position="296"/>
        <end position="321"/>
    </location>
</feature>
<evidence type="ECO:0000256" key="1">
    <source>
        <dbReference type="ARBA" id="ARBA00022737"/>
    </source>
</evidence>
<feature type="compositionally biased region" description="Low complexity" evidence="4">
    <location>
        <begin position="437"/>
        <end position="446"/>
    </location>
</feature>
<dbReference type="InterPro" id="IPR051165">
    <property type="entry name" value="Multifunctional_ANK_Repeat"/>
</dbReference>
<dbReference type="RefSeq" id="XP_020067456.1">
    <property type="nucleotide sequence ID" value="XM_020211431.1"/>
</dbReference>
<name>A0A1E4SS49_9ASCO</name>
<dbReference type="Gene3D" id="1.25.40.20">
    <property type="entry name" value="Ankyrin repeat-containing domain"/>
    <property type="match status" value="1"/>
</dbReference>
<feature type="compositionally biased region" description="Low complexity" evidence="4">
    <location>
        <begin position="477"/>
        <end position="486"/>
    </location>
</feature>
<dbReference type="GeneID" id="30985567"/>
<feature type="compositionally biased region" description="Polar residues" evidence="4">
    <location>
        <begin position="499"/>
        <end position="539"/>
    </location>
</feature>
<reference evidence="6" key="1">
    <citation type="submission" date="2016-05" db="EMBL/GenBank/DDBJ databases">
        <title>Comparative genomics of biotechnologically important yeasts.</title>
        <authorList>
            <consortium name="DOE Joint Genome Institute"/>
            <person name="Riley R."/>
            <person name="Haridas S."/>
            <person name="Wolfe K.H."/>
            <person name="Lopes M.R."/>
            <person name="Hittinger C.T."/>
            <person name="Goker M."/>
            <person name="Salamov A."/>
            <person name="Wisecaver J."/>
            <person name="Long T.M."/>
            <person name="Aerts A.L."/>
            <person name="Barry K."/>
            <person name="Choi C."/>
            <person name="Clum A."/>
            <person name="Coughlan A.Y."/>
            <person name="Deshpande S."/>
            <person name="Douglass A.P."/>
            <person name="Hanson S.J."/>
            <person name="Klenk H.-P."/>
            <person name="Labutti K."/>
            <person name="Lapidus A."/>
            <person name="Lindquist E."/>
            <person name="Lipzen A."/>
            <person name="Meier-Kolthoff J.P."/>
            <person name="Ohm R.A."/>
            <person name="Otillar R.P."/>
            <person name="Pangilinan J."/>
            <person name="Peng Y."/>
            <person name="Rokas A."/>
            <person name="Rosa C.A."/>
            <person name="Scheuner C."/>
            <person name="Sibirny A.A."/>
            <person name="Slot J.C."/>
            <person name="Stielow J.B."/>
            <person name="Sun H."/>
            <person name="Kurtzman C.P."/>
            <person name="Blackwell M."/>
            <person name="Grigoriev I.V."/>
            <person name="Jeffries T.W."/>
        </authorList>
    </citation>
    <scope>NUCLEOTIDE SEQUENCE [LARGE SCALE GENOMIC DNA]</scope>
    <source>
        <strain evidence="6">NRRL Y-17324</strain>
    </source>
</reference>
<evidence type="ECO:0000256" key="4">
    <source>
        <dbReference type="SAM" id="MobiDB-lite"/>
    </source>
</evidence>
<dbReference type="Proteomes" id="UP000094285">
    <property type="component" value="Unassembled WGS sequence"/>
</dbReference>
<feature type="compositionally biased region" description="Basic and acidic residues" evidence="4">
    <location>
        <begin position="274"/>
        <end position="284"/>
    </location>
</feature>
<organism evidence="5 6">
    <name type="scientific">Suhomyces tanzawaensis NRRL Y-17324</name>
    <dbReference type="NCBI Taxonomy" id="984487"/>
    <lineage>
        <taxon>Eukaryota</taxon>
        <taxon>Fungi</taxon>
        <taxon>Dikarya</taxon>
        <taxon>Ascomycota</taxon>
        <taxon>Saccharomycotina</taxon>
        <taxon>Pichiomycetes</taxon>
        <taxon>Debaryomycetaceae</taxon>
        <taxon>Suhomyces</taxon>
    </lineage>
</organism>
<feature type="compositionally biased region" description="Polar residues" evidence="4">
    <location>
        <begin position="328"/>
        <end position="364"/>
    </location>
</feature>
<dbReference type="STRING" id="984487.A0A1E4SS49"/>